<dbReference type="EMBL" id="AGWJ02000002">
    <property type="protein sequence ID" value="EPC09180.1"/>
    <property type="molecule type" value="Genomic_DNA"/>
</dbReference>
<dbReference type="RefSeq" id="WP_016361679.1">
    <property type="nucleotide sequence ID" value="NZ_KE161007.1"/>
</dbReference>
<keyword evidence="1" id="KW-0328">Glycosyltransferase</keyword>
<dbReference type="SUPFAM" id="SSF53448">
    <property type="entry name" value="Nucleotide-diphospho-sugar transferases"/>
    <property type="match status" value="1"/>
</dbReference>
<evidence type="ECO:0000313" key="4">
    <source>
        <dbReference type="EMBL" id="EPC09180.1"/>
    </source>
</evidence>
<dbReference type="Gene3D" id="3.90.550.10">
    <property type="entry name" value="Spore Coat Polysaccharide Biosynthesis Protein SpsA, Chain A"/>
    <property type="match status" value="1"/>
</dbReference>
<dbReference type="AlphaFoldDB" id="S2L1X9"/>
<dbReference type="HOGENOM" id="CLU_025996_25_1_0"/>
<dbReference type="InterPro" id="IPR029044">
    <property type="entry name" value="Nucleotide-diphossugar_trans"/>
</dbReference>
<evidence type="ECO:0000313" key="5">
    <source>
        <dbReference type="Proteomes" id="UP000003233"/>
    </source>
</evidence>
<keyword evidence="2" id="KW-0808">Transferase</keyword>
<gene>
    <name evidence="4" type="ORF">HMPREF0402_04094</name>
</gene>
<name>S2L1X9_9FUSO</name>
<accession>S2L1X9</accession>
<dbReference type="InterPro" id="IPR001173">
    <property type="entry name" value="Glyco_trans_2-like"/>
</dbReference>
<dbReference type="PANTHER" id="PTHR22916">
    <property type="entry name" value="GLYCOSYLTRANSFERASE"/>
    <property type="match status" value="1"/>
</dbReference>
<sequence length="307" mass="36840">MNEINLTIAVAIYNIEKYLPKCLESLLNQSIKNNYEILLINDGSTDNSLKICEEFLAKGLKAEILTKKNEGLTSVRNLAIKNAKGTHIFFIDGDDWIEENTIETIFNNIKEFDMLAFGFNWIFSKKSITDLRFQKNEILSENIENEIFKNNINTAVWNKIFKKDIIIKNDLKFPDLKGAEDYIFIYEYLLSCQKIKKIPIPLYNYNQREDSLSNEKKEYFYINTLKVYEELIKKNKKQESYFMKYILENYVYLMREYNKKKISSKNRKIEESRKNIENFLKMKKIIFNKKIKLKTKIRYFKLKKRWI</sequence>
<evidence type="ECO:0000256" key="1">
    <source>
        <dbReference type="ARBA" id="ARBA00022676"/>
    </source>
</evidence>
<dbReference type="CDD" id="cd00761">
    <property type="entry name" value="Glyco_tranf_GTA_type"/>
    <property type="match status" value="1"/>
</dbReference>
<dbReference type="PATRIC" id="fig|457404.5.peg.417"/>
<dbReference type="Proteomes" id="UP000003233">
    <property type="component" value="Unassembled WGS sequence"/>
</dbReference>
<dbReference type="GO" id="GO:0016757">
    <property type="term" value="F:glycosyltransferase activity"/>
    <property type="evidence" value="ECO:0007669"/>
    <property type="project" value="UniProtKB-KW"/>
</dbReference>
<evidence type="ECO:0000256" key="2">
    <source>
        <dbReference type="ARBA" id="ARBA00022679"/>
    </source>
</evidence>
<protein>
    <recommendedName>
        <fullName evidence="3">Glycosyltransferase 2-like domain-containing protein</fullName>
    </recommendedName>
</protein>
<reference evidence="4 5" key="1">
    <citation type="submission" date="2012-07" db="EMBL/GenBank/DDBJ databases">
        <title>The Genome Sequence of Fusobacterium ulcerans 12_1B.</title>
        <authorList>
            <consortium name="The Broad Institute Genome Sequencing Platform"/>
            <person name="Earl A."/>
            <person name="Ward D."/>
            <person name="Feldgarden M."/>
            <person name="Gevers D."/>
            <person name="Strauss J."/>
            <person name="Ambrose C.E."/>
            <person name="Allen-Vercoe E."/>
            <person name="Walker B."/>
            <person name="Young S.K."/>
            <person name="Zeng Q."/>
            <person name="Gargeya S."/>
            <person name="Fitzgerald M."/>
            <person name="Haas B."/>
            <person name="Abouelleil A."/>
            <person name="Alvarado L."/>
            <person name="Arachchi H.M."/>
            <person name="Berlin A.M."/>
            <person name="Chapman S.B."/>
            <person name="Goldberg J."/>
            <person name="Griggs A."/>
            <person name="Gujja S."/>
            <person name="Hansen M."/>
            <person name="Howarth C."/>
            <person name="Imamovic A."/>
            <person name="Larimer J."/>
            <person name="McCowen C."/>
            <person name="Montmayeur A."/>
            <person name="Murphy C."/>
            <person name="Neiman D."/>
            <person name="Pearson M."/>
            <person name="Priest M."/>
            <person name="Roberts A."/>
            <person name="Saif S."/>
            <person name="Shea T."/>
            <person name="Sisk P."/>
            <person name="Sykes S."/>
            <person name="Wortman J."/>
            <person name="Nusbaum C."/>
            <person name="Birren B."/>
        </authorList>
    </citation>
    <scope>NUCLEOTIDE SEQUENCE [LARGE SCALE GENOMIC DNA]</scope>
    <source>
        <strain evidence="4 5">12_1B</strain>
    </source>
</reference>
<evidence type="ECO:0000259" key="3">
    <source>
        <dbReference type="Pfam" id="PF00535"/>
    </source>
</evidence>
<proteinExistence type="predicted"/>
<dbReference type="PANTHER" id="PTHR22916:SF51">
    <property type="entry name" value="GLYCOSYLTRANSFERASE EPSH-RELATED"/>
    <property type="match status" value="1"/>
</dbReference>
<organism evidence="4 5">
    <name type="scientific">Fusobacterium ulcerans 12-1B</name>
    <dbReference type="NCBI Taxonomy" id="457404"/>
    <lineage>
        <taxon>Bacteria</taxon>
        <taxon>Fusobacteriati</taxon>
        <taxon>Fusobacteriota</taxon>
        <taxon>Fusobacteriia</taxon>
        <taxon>Fusobacteriales</taxon>
        <taxon>Fusobacteriaceae</taxon>
        <taxon>Fusobacterium</taxon>
    </lineage>
</organism>
<keyword evidence="5" id="KW-1185">Reference proteome</keyword>
<comment type="caution">
    <text evidence="4">The sequence shown here is derived from an EMBL/GenBank/DDBJ whole genome shotgun (WGS) entry which is preliminary data.</text>
</comment>
<dbReference type="Pfam" id="PF00535">
    <property type="entry name" value="Glycos_transf_2"/>
    <property type="match status" value="1"/>
</dbReference>
<feature type="domain" description="Glycosyltransferase 2-like" evidence="3">
    <location>
        <begin position="7"/>
        <end position="165"/>
    </location>
</feature>